<sequence length="201" mass="22615">MWNPNPICLIVAVVVLHVLHTPAVANNSTCSISVPFSPNLVDTSFRLVDDCYRPSAEESISIFSRMFVYWPRHGSPDPCPVRYVVRIRTPPRPPLIVYLPSPDNYEPIFNAPQSDMDAVCSRLQRNARRRLFVNDSSRPQFIEAVRAIAQGLKRIKNFQCDIDSGTGAFLPQDERKKSNLGVDGILTYLHTLAFSHGFCLA</sequence>
<gene>
    <name evidence="2" type="ORF">BWQ96_09232</name>
</gene>
<reference evidence="2 3" key="1">
    <citation type="journal article" date="2018" name="Mol. Biol. Evol.">
        <title>Analysis of the draft genome of the red seaweed Gracilariopsis chorda provides insights into genome size evolution in Rhodophyta.</title>
        <authorList>
            <person name="Lee J."/>
            <person name="Yang E.C."/>
            <person name="Graf L."/>
            <person name="Yang J.H."/>
            <person name="Qiu H."/>
            <person name="Zel Zion U."/>
            <person name="Chan C.X."/>
            <person name="Stephens T.G."/>
            <person name="Weber A.P.M."/>
            <person name="Boo G.H."/>
            <person name="Boo S.M."/>
            <person name="Kim K.M."/>
            <person name="Shin Y."/>
            <person name="Jung M."/>
            <person name="Lee S.J."/>
            <person name="Yim H.S."/>
            <person name="Lee J.H."/>
            <person name="Bhattacharya D."/>
            <person name="Yoon H.S."/>
        </authorList>
    </citation>
    <scope>NUCLEOTIDE SEQUENCE [LARGE SCALE GENOMIC DNA]</scope>
    <source>
        <strain evidence="2 3">SKKU-2015</strain>
        <tissue evidence="2">Whole body</tissue>
    </source>
</reference>
<feature type="signal peptide" evidence="1">
    <location>
        <begin position="1"/>
        <end position="25"/>
    </location>
</feature>
<keyword evidence="1" id="KW-0732">Signal</keyword>
<dbReference type="AlphaFoldDB" id="A0A2V3IG86"/>
<feature type="chain" id="PRO_5016054440" evidence="1">
    <location>
        <begin position="26"/>
        <end position="201"/>
    </location>
</feature>
<proteinExistence type="predicted"/>
<protein>
    <submittedName>
        <fullName evidence="2">Uncharacterized protein</fullName>
    </submittedName>
</protein>
<dbReference type="Proteomes" id="UP000247409">
    <property type="component" value="Unassembled WGS sequence"/>
</dbReference>
<evidence type="ECO:0000256" key="1">
    <source>
        <dbReference type="SAM" id="SignalP"/>
    </source>
</evidence>
<evidence type="ECO:0000313" key="3">
    <source>
        <dbReference type="Proteomes" id="UP000247409"/>
    </source>
</evidence>
<accession>A0A2V3IG86</accession>
<keyword evidence="3" id="KW-1185">Reference proteome</keyword>
<dbReference type="EMBL" id="NBIV01000239">
    <property type="protein sequence ID" value="PXF41053.1"/>
    <property type="molecule type" value="Genomic_DNA"/>
</dbReference>
<name>A0A2V3IG86_9FLOR</name>
<evidence type="ECO:0000313" key="2">
    <source>
        <dbReference type="EMBL" id="PXF41053.1"/>
    </source>
</evidence>
<comment type="caution">
    <text evidence="2">The sequence shown here is derived from an EMBL/GenBank/DDBJ whole genome shotgun (WGS) entry which is preliminary data.</text>
</comment>
<organism evidence="2 3">
    <name type="scientific">Gracilariopsis chorda</name>
    <dbReference type="NCBI Taxonomy" id="448386"/>
    <lineage>
        <taxon>Eukaryota</taxon>
        <taxon>Rhodophyta</taxon>
        <taxon>Florideophyceae</taxon>
        <taxon>Rhodymeniophycidae</taxon>
        <taxon>Gracilariales</taxon>
        <taxon>Gracilariaceae</taxon>
        <taxon>Gracilariopsis</taxon>
    </lineage>
</organism>